<keyword evidence="3" id="KW-1185">Reference proteome</keyword>
<gene>
    <name evidence="2" type="ORF">GCM10009710_00780</name>
</gene>
<evidence type="ECO:0000313" key="2">
    <source>
        <dbReference type="EMBL" id="GAA1723868.1"/>
    </source>
</evidence>
<evidence type="ECO:0000313" key="3">
    <source>
        <dbReference type="Proteomes" id="UP001501057"/>
    </source>
</evidence>
<dbReference type="EMBL" id="BAAAME010000001">
    <property type="protein sequence ID" value="GAA1723868.1"/>
    <property type="molecule type" value="Genomic_DNA"/>
</dbReference>
<comment type="caution">
    <text evidence="2">The sequence shown here is derived from an EMBL/GenBank/DDBJ whole genome shotgun (WGS) entry which is preliminary data.</text>
</comment>
<keyword evidence="1" id="KW-0472">Membrane</keyword>
<keyword evidence="1" id="KW-1133">Transmembrane helix</keyword>
<proteinExistence type="predicted"/>
<evidence type="ECO:0000256" key="1">
    <source>
        <dbReference type="SAM" id="Phobius"/>
    </source>
</evidence>
<organism evidence="2 3">
    <name type="scientific">Aeromicrobium alkaliterrae</name>
    <dbReference type="NCBI Taxonomy" id="302168"/>
    <lineage>
        <taxon>Bacteria</taxon>
        <taxon>Bacillati</taxon>
        <taxon>Actinomycetota</taxon>
        <taxon>Actinomycetes</taxon>
        <taxon>Propionibacteriales</taxon>
        <taxon>Nocardioidaceae</taxon>
        <taxon>Aeromicrobium</taxon>
    </lineage>
</organism>
<sequence>MLTRTSVIADLAVLVTLLAVVLLFSDRSTADWVMAGAMFVGITVVGAVVRWRQAR</sequence>
<protein>
    <submittedName>
        <fullName evidence="2">Uncharacterized protein</fullName>
    </submittedName>
</protein>
<feature type="transmembrane region" description="Helical" evidence="1">
    <location>
        <begin position="7"/>
        <end position="24"/>
    </location>
</feature>
<dbReference type="Proteomes" id="UP001501057">
    <property type="component" value="Unassembled WGS sequence"/>
</dbReference>
<keyword evidence="1" id="KW-0812">Transmembrane</keyword>
<reference evidence="2 3" key="1">
    <citation type="journal article" date="2019" name="Int. J. Syst. Evol. Microbiol.">
        <title>The Global Catalogue of Microorganisms (GCM) 10K type strain sequencing project: providing services to taxonomists for standard genome sequencing and annotation.</title>
        <authorList>
            <consortium name="The Broad Institute Genomics Platform"/>
            <consortium name="The Broad Institute Genome Sequencing Center for Infectious Disease"/>
            <person name="Wu L."/>
            <person name="Ma J."/>
        </authorList>
    </citation>
    <scope>NUCLEOTIDE SEQUENCE [LARGE SCALE GENOMIC DNA]</scope>
    <source>
        <strain evidence="2 3">JCM 13518</strain>
    </source>
</reference>
<accession>A0ABN2JE86</accession>
<feature type="transmembrane region" description="Helical" evidence="1">
    <location>
        <begin position="30"/>
        <end position="49"/>
    </location>
</feature>
<name>A0ABN2JE86_9ACTN</name>